<keyword evidence="4" id="KW-0813">Transport</keyword>
<evidence type="ECO:0000256" key="3">
    <source>
        <dbReference type="ARBA" id="ARBA00023004"/>
    </source>
</evidence>
<dbReference type="STRING" id="2018661.A0A2A2LD26"/>
<dbReference type="InterPro" id="IPR012292">
    <property type="entry name" value="Globin/Proto"/>
</dbReference>
<dbReference type="InterPro" id="IPR000971">
    <property type="entry name" value="Globin"/>
</dbReference>
<gene>
    <name evidence="7" type="ORF">WR25_21707</name>
</gene>
<evidence type="ECO:0000313" key="8">
    <source>
        <dbReference type="Proteomes" id="UP000218231"/>
    </source>
</evidence>
<evidence type="ECO:0000256" key="2">
    <source>
        <dbReference type="ARBA" id="ARBA00022723"/>
    </source>
</evidence>
<reference evidence="7 8" key="1">
    <citation type="journal article" date="2017" name="Curr. Biol.">
        <title>Genome architecture and evolution of a unichromosomal asexual nematode.</title>
        <authorList>
            <person name="Fradin H."/>
            <person name="Zegar C."/>
            <person name="Gutwein M."/>
            <person name="Lucas J."/>
            <person name="Kovtun M."/>
            <person name="Corcoran D."/>
            <person name="Baugh L.R."/>
            <person name="Kiontke K."/>
            <person name="Gunsalus K."/>
            <person name="Fitch D.H."/>
            <person name="Piano F."/>
        </authorList>
    </citation>
    <scope>NUCLEOTIDE SEQUENCE [LARGE SCALE GENOMIC DNA]</scope>
    <source>
        <strain evidence="7">PF1309</strain>
    </source>
</reference>
<dbReference type="InterPro" id="IPR044399">
    <property type="entry name" value="Mb-like_M"/>
</dbReference>
<dbReference type="GO" id="GO:0019825">
    <property type="term" value="F:oxygen binding"/>
    <property type="evidence" value="ECO:0007669"/>
    <property type="project" value="InterPro"/>
</dbReference>
<evidence type="ECO:0000259" key="6">
    <source>
        <dbReference type="PROSITE" id="PS01033"/>
    </source>
</evidence>
<keyword evidence="2" id="KW-0479">Metal-binding</keyword>
<dbReference type="Pfam" id="PF00042">
    <property type="entry name" value="Globin"/>
    <property type="match status" value="1"/>
</dbReference>
<feature type="region of interest" description="Disordered" evidence="5">
    <location>
        <begin position="1"/>
        <end position="48"/>
    </location>
</feature>
<accession>A0A2A2LD26</accession>
<dbReference type="InterPro" id="IPR009050">
    <property type="entry name" value="Globin-like_sf"/>
</dbReference>
<dbReference type="PANTHER" id="PTHR46458">
    <property type="entry name" value="BLR2807 PROTEIN"/>
    <property type="match status" value="1"/>
</dbReference>
<sequence>MEDPSVSQGYNFRRTQSCRVTPRGSSQLLPRKGPASSRLSRSKSTKRGNLGSISTLSFSQKQALSLSWRALRPQAAALFRKVFLELEIASVKVKQIFYKASLVDAFNRDEENSATMEVHIKLLIKFFDDLIPLLDDEKEAVDLIRRIGSTHAILAKSCSFTSDIWERLGEITMERVCTHETLQKTREASRAWRTLLACVIDELRSGFDGEARIHKKVSSSDQLERGDESPENDLHEKMRQLRVDYKNSMPYT</sequence>
<dbReference type="EMBL" id="LIAE01006901">
    <property type="protein sequence ID" value="PAV83967.1"/>
    <property type="molecule type" value="Genomic_DNA"/>
</dbReference>
<keyword evidence="1 4" id="KW-0349">Heme</keyword>
<evidence type="ECO:0000313" key="7">
    <source>
        <dbReference type="EMBL" id="PAV83967.1"/>
    </source>
</evidence>
<dbReference type="AlphaFoldDB" id="A0A2A2LD26"/>
<dbReference type="InterPro" id="IPR050532">
    <property type="entry name" value="Globin-like_OT"/>
</dbReference>
<dbReference type="GO" id="GO:0046872">
    <property type="term" value="F:metal ion binding"/>
    <property type="evidence" value="ECO:0007669"/>
    <property type="project" value="UniProtKB-KW"/>
</dbReference>
<keyword evidence="4" id="KW-0561">Oxygen transport</keyword>
<evidence type="ECO:0000256" key="1">
    <source>
        <dbReference type="ARBA" id="ARBA00022617"/>
    </source>
</evidence>
<dbReference type="PROSITE" id="PS01033">
    <property type="entry name" value="GLOBIN"/>
    <property type="match status" value="1"/>
</dbReference>
<feature type="compositionally biased region" description="Polar residues" evidence="5">
    <location>
        <begin position="1"/>
        <end position="28"/>
    </location>
</feature>
<keyword evidence="8" id="KW-1185">Reference proteome</keyword>
<dbReference type="Gene3D" id="1.10.490.10">
    <property type="entry name" value="Globins"/>
    <property type="match status" value="1"/>
</dbReference>
<protein>
    <recommendedName>
        <fullName evidence="6">Globin domain-containing protein</fullName>
    </recommendedName>
</protein>
<dbReference type="SUPFAM" id="SSF46458">
    <property type="entry name" value="Globin-like"/>
    <property type="match status" value="1"/>
</dbReference>
<dbReference type="GO" id="GO:0020037">
    <property type="term" value="F:heme binding"/>
    <property type="evidence" value="ECO:0007669"/>
    <property type="project" value="InterPro"/>
</dbReference>
<dbReference type="Proteomes" id="UP000218231">
    <property type="component" value="Unassembled WGS sequence"/>
</dbReference>
<comment type="similarity">
    <text evidence="4">Belongs to the globin family.</text>
</comment>
<dbReference type="CDD" id="cd01040">
    <property type="entry name" value="Mb-like"/>
    <property type="match status" value="1"/>
</dbReference>
<evidence type="ECO:0000256" key="4">
    <source>
        <dbReference type="RuleBase" id="RU000356"/>
    </source>
</evidence>
<keyword evidence="3" id="KW-0408">Iron</keyword>
<evidence type="ECO:0000256" key="5">
    <source>
        <dbReference type="SAM" id="MobiDB-lite"/>
    </source>
</evidence>
<organism evidence="7 8">
    <name type="scientific">Diploscapter pachys</name>
    <dbReference type="NCBI Taxonomy" id="2018661"/>
    <lineage>
        <taxon>Eukaryota</taxon>
        <taxon>Metazoa</taxon>
        <taxon>Ecdysozoa</taxon>
        <taxon>Nematoda</taxon>
        <taxon>Chromadorea</taxon>
        <taxon>Rhabditida</taxon>
        <taxon>Rhabditina</taxon>
        <taxon>Rhabditomorpha</taxon>
        <taxon>Rhabditoidea</taxon>
        <taxon>Rhabditidae</taxon>
        <taxon>Diploscapter</taxon>
    </lineage>
</organism>
<proteinExistence type="inferred from homology"/>
<name>A0A2A2LD26_9BILA</name>
<comment type="caution">
    <text evidence="7">The sequence shown here is derived from an EMBL/GenBank/DDBJ whole genome shotgun (WGS) entry which is preliminary data.</text>
</comment>
<dbReference type="GO" id="GO:0005344">
    <property type="term" value="F:oxygen carrier activity"/>
    <property type="evidence" value="ECO:0007669"/>
    <property type="project" value="UniProtKB-KW"/>
</dbReference>
<dbReference type="PANTHER" id="PTHR46458:SF11">
    <property type="entry name" value="GLOBIN-LIKE PROTEIN 9"/>
    <property type="match status" value="1"/>
</dbReference>
<dbReference type="OrthoDB" id="5848155at2759"/>
<feature type="domain" description="Globin" evidence="6">
    <location>
        <begin position="55"/>
        <end position="208"/>
    </location>
</feature>